<evidence type="ECO:0000259" key="3">
    <source>
        <dbReference type="Pfam" id="PF25917"/>
    </source>
</evidence>
<organism evidence="4 5">
    <name type="scientific">Pseudomonas entomophila</name>
    <dbReference type="NCBI Taxonomy" id="312306"/>
    <lineage>
        <taxon>Bacteria</taxon>
        <taxon>Pseudomonadati</taxon>
        <taxon>Pseudomonadota</taxon>
        <taxon>Gammaproteobacteria</taxon>
        <taxon>Pseudomonadales</taxon>
        <taxon>Pseudomonadaceae</taxon>
        <taxon>Pseudomonas</taxon>
    </lineage>
</organism>
<dbReference type="InterPro" id="IPR050739">
    <property type="entry name" value="MFP"/>
</dbReference>
<dbReference type="OrthoDB" id="9775513at2"/>
<feature type="coiled-coil region" evidence="2">
    <location>
        <begin position="162"/>
        <end position="196"/>
    </location>
</feature>
<dbReference type="AlphaFoldDB" id="A0A3Q8TXQ0"/>
<protein>
    <submittedName>
        <fullName evidence="4">HlyD family efflux transporter periplasmic adaptor subunit</fullName>
    </submittedName>
</protein>
<dbReference type="KEGG" id="pory:EJA05_02925"/>
<evidence type="ECO:0000256" key="1">
    <source>
        <dbReference type="ARBA" id="ARBA00009477"/>
    </source>
</evidence>
<sequence length="393" mass="42880">MIALLAGLLIVMISAFAYFGSYTRKATLHGLLMPEQGMLRLSAPGTGILSEVLATEGQRVDKGDVLVVISGERQSGLGDTQALIAEQLQKRQVILERRQALADERLSGQQRMLDSRLTTIASELRQFSEEHRLLKRRVELAHAHFARQQQLAAAGFIAAAQLQTAESELLALQGQLQATQRARAGLERERTGLLAQQQEAGLRHRDETSDVDGAMAQIKQEQAENGARSETRIVAPHAGTVTGLNVQVGQQVSAGTVLASLLPEGSNLNAHLYAASRQAGFIEPGQPVLMRYAAYPYQKFGMARGRVVSITQSPYAVQELPSHIASSLQGQGGPSELFYGVTVALDAKSIRVYGHEQPLQAGMLLEADVIQDRRRLYEWALEPLYSVTGRLRD</sequence>
<evidence type="ECO:0000256" key="2">
    <source>
        <dbReference type="SAM" id="Coils"/>
    </source>
</evidence>
<dbReference type="SUPFAM" id="SSF51230">
    <property type="entry name" value="Single hybrid motif"/>
    <property type="match status" value="1"/>
</dbReference>
<dbReference type="InterPro" id="IPR011053">
    <property type="entry name" value="Single_hybrid_motif"/>
</dbReference>
<name>A0A3Q8TXQ0_9PSED</name>
<keyword evidence="2" id="KW-0175">Coiled coil</keyword>
<dbReference type="PANTHER" id="PTHR30386:SF28">
    <property type="entry name" value="EXPORTED PROTEIN"/>
    <property type="match status" value="1"/>
</dbReference>
<comment type="similarity">
    <text evidence="1">Belongs to the membrane fusion protein (MFP) (TC 8.A.1) family.</text>
</comment>
<dbReference type="Pfam" id="PF25917">
    <property type="entry name" value="BSH_RND"/>
    <property type="match status" value="1"/>
</dbReference>
<feature type="domain" description="Multidrug resistance protein MdtA-like barrel-sandwich hybrid" evidence="3">
    <location>
        <begin position="47"/>
        <end position="257"/>
    </location>
</feature>
<gene>
    <name evidence="4" type="ORF">EJA05_02925</name>
</gene>
<proteinExistence type="inferred from homology"/>
<dbReference type="Gene3D" id="2.40.50.100">
    <property type="match status" value="1"/>
</dbReference>
<evidence type="ECO:0000313" key="4">
    <source>
        <dbReference type="EMBL" id="AZL66752.1"/>
    </source>
</evidence>
<dbReference type="PRINTS" id="PR01490">
    <property type="entry name" value="RTXTOXIND"/>
</dbReference>
<accession>A0A3Q8TXQ0</accession>
<dbReference type="PANTHER" id="PTHR30386">
    <property type="entry name" value="MEMBRANE FUSION SUBUNIT OF EMRAB-TOLC MULTIDRUG EFFLUX PUMP"/>
    <property type="match status" value="1"/>
</dbReference>
<evidence type="ECO:0000313" key="5">
    <source>
        <dbReference type="Proteomes" id="UP000268230"/>
    </source>
</evidence>
<dbReference type="Proteomes" id="UP000268230">
    <property type="component" value="Chromosome"/>
</dbReference>
<dbReference type="InterPro" id="IPR058625">
    <property type="entry name" value="MdtA-like_BSH"/>
</dbReference>
<dbReference type="EMBL" id="CP034338">
    <property type="protein sequence ID" value="AZL66752.1"/>
    <property type="molecule type" value="Genomic_DNA"/>
</dbReference>
<reference evidence="4 5" key="1">
    <citation type="submission" date="2018-12" db="EMBL/GenBank/DDBJ databases">
        <authorList>
            <person name="Li S."/>
            <person name="Yang R."/>
            <person name="Chen G."/>
            <person name="Zou L."/>
            <person name="Zhang C."/>
            <person name="Chen Y."/>
            <person name="Liu Z."/>
            <person name="Li Y."/>
            <person name="Yan Y."/>
            <person name="Huang M."/>
            <person name="Chen T."/>
        </authorList>
    </citation>
    <scope>NUCLEOTIDE SEQUENCE [LARGE SCALE GENOMIC DNA]</scope>
    <source>
        <strain evidence="4 5">1257</strain>
    </source>
</reference>